<name>A0A212R774_9PROT</name>
<organism evidence="7 8">
    <name type="scientific">Arboricoccus pini</name>
    <dbReference type="NCBI Taxonomy" id="1963835"/>
    <lineage>
        <taxon>Bacteria</taxon>
        <taxon>Pseudomonadati</taxon>
        <taxon>Pseudomonadota</taxon>
        <taxon>Alphaproteobacteria</taxon>
        <taxon>Geminicoccales</taxon>
        <taxon>Geminicoccaceae</taxon>
        <taxon>Arboricoccus</taxon>
    </lineage>
</organism>
<dbReference type="InterPro" id="IPR006641">
    <property type="entry name" value="YqgF/RNaseH-like_dom"/>
</dbReference>
<dbReference type="EMBL" id="FYEH01000006">
    <property type="protein sequence ID" value="SNB67873.1"/>
    <property type="molecule type" value="Genomic_DNA"/>
</dbReference>
<dbReference type="GO" id="GO:0005829">
    <property type="term" value="C:cytosol"/>
    <property type="evidence" value="ECO:0007669"/>
    <property type="project" value="TreeGrafter"/>
</dbReference>
<dbReference type="InterPro" id="IPR012337">
    <property type="entry name" value="RNaseH-like_sf"/>
</dbReference>
<keyword evidence="4 5" id="KW-0378">Hydrolase</keyword>
<keyword evidence="2 5" id="KW-0690">Ribosome biogenesis</keyword>
<dbReference type="SUPFAM" id="SSF53098">
    <property type="entry name" value="Ribonuclease H-like"/>
    <property type="match status" value="1"/>
</dbReference>
<keyword evidence="8" id="KW-1185">Reference proteome</keyword>
<dbReference type="Proteomes" id="UP000197065">
    <property type="component" value="Unassembled WGS sequence"/>
</dbReference>
<dbReference type="PANTHER" id="PTHR33317:SF4">
    <property type="entry name" value="POLYNUCLEOTIDYL TRANSFERASE, RIBONUCLEASE H-LIKE SUPERFAMILY PROTEIN"/>
    <property type="match status" value="1"/>
</dbReference>
<dbReference type="InterPro" id="IPR037027">
    <property type="entry name" value="YqgF/RNaseH-like_dom_sf"/>
</dbReference>
<dbReference type="EC" id="3.1.-.-" evidence="5"/>
<dbReference type="GO" id="GO:0004518">
    <property type="term" value="F:nuclease activity"/>
    <property type="evidence" value="ECO:0007669"/>
    <property type="project" value="UniProtKB-KW"/>
</dbReference>
<dbReference type="GO" id="GO:0016788">
    <property type="term" value="F:hydrolase activity, acting on ester bonds"/>
    <property type="evidence" value="ECO:0007669"/>
    <property type="project" value="UniProtKB-UniRule"/>
</dbReference>
<dbReference type="Pfam" id="PF03652">
    <property type="entry name" value="RuvX"/>
    <property type="match status" value="1"/>
</dbReference>
<dbReference type="CDD" id="cd16964">
    <property type="entry name" value="YqgF"/>
    <property type="match status" value="1"/>
</dbReference>
<accession>A0A212R774</accession>
<evidence type="ECO:0000256" key="5">
    <source>
        <dbReference type="HAMAP-Rule" id="MF_00651"/>
    </source>
</evidence>
<protein>
    <recommendedName>
        <fullName evidence="5">Putative pre-16S rRNA nuclease</fullName>
        <ecNumber evidence="5">3.1.-.-</ecNumber>
    </recommendedName>
</protein>
<reference evidence="7 8" key="1">
    <citation type="submission" date="2017-06" db="EMBL/GenBank/DDBJ databases">
        <authorList>
            <person name="Kim H.J."/>
            <person name="Triplett B.A."/>
        </authorList>
    </citation>
    <scope>NUCLEOTIDE SEQUENCE [LARGE SCALE GENOMIC DNA]</scope>
    <source>
        <strain evidence="7 8">B29T1</strain>
    </source>
</reference>
<proteinExistence type="inferred from homology"/>
<evidence type="ECO:0000256" key="3">
    <source>
        <dbReference type="ARBA" id="ARBA00022722"/>
    </source>
</evidence>
<dbReference type="OrthoDB" id="9796140at2"/>
<gene>
    <name evidence="7" type="ORF">SAMN07250955_10680</name>
</gene>
<comment type="function">
    <text evidence="5">Could be a nuclease involved in processing of the 5'-end of pre-16S rRNA.</text>
</comment>
<dbReference type="SMART" id="SM00732">
    <property type="entry name" value="YqgFc"/>
    <property type="match status" value="1"/>
</dbReference>
<dbReference type="Gene3D" id="3.30.420.140">
    <property type="entry name" value="YqgF/RNase H-like domain"/>
    <property type="match status" value="1"/>
</dbReference>
<comment type="subcellular location">
    <subcellularLocation>
        <location evidence="5">Cytoplasm</location>
    </subcellularLocation>
</comment>
<dbReference type="AlphaFoldDB" id="A0A212R774"/>
<evidence type="ECO:0000256" key="2">
    <source>
        <dbReference type="ARBA" id="ARBA00022517"/>
    </source>
</evidence>
<dbReference type="PANTHER" id="PTHR33317">
    <property type="entry name" value="POLYNUCLEOTIDYL TRANSFERASE, RIBONUCLEASE H-LIKE SUPERFAMILY PROTEIN"/>
    <property type="match status" value="1"/>
</dbReference>
<feature type="domain" description="YqgF/RNase H-like" evidence="6">
    <location>
        <begin position="19"/>
        <end position="119"/>
    </location>
</feature>
<keyword evidence="3 5" id="KW-0540">Nuclease</keyword>
<dbReference type="InterPro" id="IPR005227">
    <property type="entry name" value="YqgF"/>
</dbReference>
<dbReference type="RefSeq" id="WP_088561390.1">
    <property type="nucleotide sequence ID" value="NZ_FYEH01000006.1"/>
</dbReference>
<dbReference type="GO" id="GO:0000967">
    <property type="term" value="P:rRNA 5'-end processing"/>
    <property type="evidence" value="ECO:0007669"/>
    <property type="project" value="UniProtKB-UniRule"/>
</dbReference>
<evidence type="ECO:0000313" key="8">
    <source>
        <dbReference type="Proteomes" id="UP000197065"/>
    </source>
</evidence>
<evidence type="ECO:0000259" key="6">
    <source>
        <dbReference type="SMART" id="SM00732"/>
    </source>
</evidence>
<evidence type="ECO:0000313" key="7">
    <source>
        <dbReference type="EMBL" id="SNB67873.1"/>
    </source>
</evidence>
<comment type="similarity">
    <text evidence="5">Belongs to the YqgF HJR family.</text>
</comment>
<dbReference type="HAMAP" id="MF_00651">
    <property type="entry name" value="Nuclease_YqgF"/>
    <property type="match status" value="1"/>
</dbReference>
<dbReference type="NCBIfam" id="TIGR00250">
    <property type="entry name" value="RNAse_H_YqgF"/>
    <property type="match status" value="1"/>
</dbReference>
<evidence type="ECO:0000256" key="1">
    <source>
        <dbReference type="ARBA" id="ARBA00022490"/>
    </source>
</evidence>
<evidence type="ECO:0000256" key="4">
    <source>
        <dbReference type="ARBA" id="ARBA00022801"/>
    </source>
</evidence>
<keyword evidence="1 5" id="KW-0963">Cytoplasm</keyword>
<sequence>MAELFDDLPAFISVLPQSGGLLAIDASKRRLGFAGTDPRRLLITPLSTMQRRRLQDDLEAIQARVVERAAVGIVLGLPLNMDGSEGPMAVTARYLGNRLALELALPVLMQDERLTSFAVEDAFAEGRWRRPKRDAPVDHYAAAVILADALKLDLGGF</sequence>